<dbReference type="PANTHER" id="PTHR36722">
    <property type="entry name" value="TYPE 2 DNA TOPOISOMERASE 6 SUBUNIT B-LIKE"/>
    <property type="match status" value="1"/>
</dbReference>
<dbReference type="EMBL" id="VDCV01000010">
    <property type="protein sequence ID" value="KAB5537544.1"/>
    <property type="molecule type" value="Genomic_DNA"/>
</dbReference>
<feature type="compositionally biased region" description="Acidic residues" evidence="1">
    <location>
        <begin position="478"/>
        <end position="490"/>
    </location>
</feature>
<organism evidence="2 3">
    <name type="scientific">Salix brachista</name>
    <dbReference type="NCBI Taxonomy" id="2182728"/>
    <lineage>
        <taxon>Eukaryota</taxon>
        <taxon>Viridiplantae</taxon>
        <taxon>Streptophyta</taxon>
        <taxon>Embryophyta</taxon>
        <taxon>Tracheophyta</taxon>
        <taxon>Spermatophyta</taxon>
        <taxon>Magnoliopsida</taxon>
        <taxon>eudicotyledons</taxon>
        <taxon>Gunneridae</taxon>
        <taxon>Pentapetalae</taxon>
        <taxon>rosids</taxon>
        <taxon>fabids</taxon>
        <taxon>Malpighiales</taxon>
        <taxon>Salicaceae</taxon>
        <taxon>Saliceae</taxon>
        <taxon>Salix</taxon>
    </lineage>
</organism>
<dbReference type="GO" id="GO:0007131">
    <property type="term" value="P:reciprocal meiotic recombination"/>
    <property type="evidence" value="ECO:0007669"/>
    <property type="project" value="TreeGrafter"/>
</dbReference>
<evidence type="ECO:0000313" key="2">
    <source>
        <dbReference type="EMBL" id="KAB5537544.1"/>
    </source>
</evidence>
<protein>
    <recommendedName>
        <fullName evidence="4">Type 2 DNA topoisomerase 6 subunit B-like</fullName>
    </recommendedName>
</protein>
<gene>
    <name evidence="2" type="ORF">DKX38_015077</name>
</gene>
<comment type="caution">
    <text evidence="2">The sequence shown here is derived from an EMBL/GenBank/DDBJ whole genome shotgun (WGS) entry which is preliminary data.</text>
</comment>
<evidence type="ECO:0000313" key="3">
    <source>
        <dbReference type="Proteomes" id="UP000326939"/>
    </source>
</evidence>
<dbReference type="AlphaFoldDB" id="A0A5N5L480"/>
<name>A0A5N5L480_9ROSI</name>
<evidence type="ECO:0000256" key="1">
    <source>
        <dbReference type="SAM" id="MobiDB-lite"/>
    </source>
</evidence>
<dbReference type="Proteomes" id="UP000326939">
    <property type="component" value="Chromosome 10"/>
</dbReference>
<dbReference type="InterPro" id="IPR034566">
    <property type="entry name" value="MTOPVIB_plant"/>
</dbReference>
<feature type="region of interest" description="Disordered" evidence="1">
    <location>
        <begin position="457"/>
        <end position="490"/>
    </location>
</feature>
<reference evidence="3" key="1">
    <citation type="journal article" date="2019" name="Gigascience">
        <title>De novo genome assembly of the endangered Acer yangbiense, a plant species with extremely small populations endemic to Yunnan Province, China.</title>
        <authorList>
            <person name="Yang J."/>
            <person name="Wariss H.M."/>
            <person name="Tao L."/>
            <person name="Zhang R."/>
            <person name="Yun Q."/>
            <person name="Hollingsworth P."/>
            <person name="Dao Z."/>
            <person name="Luo G."/>
            <person name="Guo H."/>
            <person name="Ma Y."/>
            <person name="Sun W."/>
        </authorList>
    </citation>
    <scope>NUCLEOTIDE SEQUENCE [LARGE SCALE GENOMIC DNA]</scope>
    <source>
        <strain evidence="3">cv. br00</strain>
    </source>
</reference>
<dbReference type="GO" id="GO:0000793">
    <property type="term" value="C:condensed chromosome"/>
    <property type="evidence" value="ECO:0007669"/>
    <property type="project" value="TreeGrafter"/>
</dbReference>
<dbReference type="GO" id="GO:0042138">
    <property type="term" value="P:meiotic DNA double-strand break formation"/>
    <property type="evidence" value="ECO:0007669"/>
    <property type="project" value="InterPro"/>
</dbReference>
<proteinExistence type="predicted"/>
<dbReference type="PANTHER" id="PTHR36722:SF1">
    <property type="entry name" value="TYPE 2 DNA TOPOISOMERASE 6 SUBUNIT B-LIKE"/>
    <property type="match status" value="1"/>
</dbReference>
<accession>A0A5N5L480</accession>
<evidence type="ECO:0008006" key="4">
    <source>
        <dbReference type="Google" id="ProtNLM"/>
    </source>
</evidence>
<sequence length="490" mass="54916">MNQHGHPSLLFFFDDRGVRASLRAPRLFPGPRTRGEDPSSSHWDSNLVSDTGVGSCLEEFQDLNCSSIIAAEFWDGILSVKTTVGLKYTCPFQRALMFYHNILSWMLANNDLEYPRDNMHYKLQLVDYSGIFFKANKLMMNSLSEKLKSFLEFNIAIELVTEREDIPGSRCENVFLANKSNPGPLSTSNVECLKSGLEDYVLRHGNSLTQKCNTCFATSERLKVGSGIACSTENHKSSGLMMEVVVIISEVESKCPCFRECSSKTEVLYFKDFTPCSNSHSTLNVLSTIDWQSYGLTLENVVDQGVCVLEWGDSPSHSQIDMLTLPLGRHKTQPEQHLIKKAVTAALNNLKETHPGILRSAHALKENFIILNGEVLLLNHQLKTSHLASWICSHAPDLARSIAGLILSSNDPDFQGECFSLLGLESREIGANAVEDCIQEKIVSVIEMDDRKPRQRNVVAPSLFEDDCDQDSSYQDKEYEEGEDEFSYLD</sequence>
<keyword evidence="3" id="KW-1185">Reference proteome</keyword>
<dbReference type="GO" id="GO:0030674">
    <property type="term" value="F:protein-macromolecule adaptor activity"/>
    <property type="evidence" value="ECO:0007669"/>
    <property type="project" value="TreeGrafter"/>
</dbReference>